<dbReference type="AlphaFoldDB" id="A0A5C1AM32"/>
<dbReference type="RefSeq" id="WP_149112758.1">
    <property type="nucleotide sequence ID" value="NZ_CP042425.1"/>
</dbReference>
<feature type="transmembrane region" description="Helical" evidence="2">
    <location>
        <begin position="615"/>
        <end position="632"/>
    </location>
</feature>
<keyword evidence="2" id="KW-1133">Transmembrane helix</keyword>
<keyword evidence="2" id="KW-0472">Membrane</keyword>
<feature type="transmembrane region" description="Helical" evidence="2">
    <location>
        <begin position="574"/>
        <end position="595"/>
    </location>
</feature>
<reference evidence="4" key="1">
    <citation type="submission" date="2019-08" db="EMBL/GenBank/DDBJ databases">
        <title>Limnoglobus roseus gen. nov., sp. nov., a novel freshwater planctomycete with a giant genome from the family Gemmataceae.</title>
        <authorList>
            <person name="Kulichevskaya I.S."/>
            <person name="Naumoff D.G."/>
            <person name="Miroshnikov K."/>
            <person name="Ivanova A."/>
            <person name="Philippov D.A."/>
            <person name="Hakobyan A."/>
            <person name="Rijpstra I.C."/>
            <person name="Sinninghe Damste J.S."/>
            <person name="Liesack W."/>
            <person name="Dedysh S.N."/>
        </authorList>
    </citation>
    <scope>NUCLEOTIDE SEQUENCE [LARGE SCALE GENOMIC DNA]</scope>
    <source>
        <strain evidence="4">PX52</strain>
    </source>
</reference>
<feature type="transmembrane region" description="Helical" evidence="2">
    <location>
        <begin position="722"/>
        <end position="747"/>
    </location>
</feature>
<feature type="region of interest" description="Disordered" evidence="1">
    <location>
        <begin position="980"/>
        <end position="1011"/>
    </location>
</feature>
<accession>A0A5C1AM32</accession>
<dbReference type="Proteomes" id="UP000324974">
    <property type="component" value="Chromosome"/>
</dbReference>
<proteinExistence type="predicted"/>
<feature type="transmembrane region" description="Helical" evidence="2">
    <location>
        <begin position="545"/>
        <end position="562"/>
    </location>
</feature>
<dbReference type="OrthoDB" id="5747753at2"/>
<keyword evidence="4" id="KW-1185">Reference proteome</keyword>
<evidence type="ECO:0000313" key="3">
    <source>
        <dbReference type="EMBL" id="QEL18234.1"/>
    </source>
</evidence>
<feature type="transmembrane region" description="Helical" evidence="2">
    <location>
        <begin position="639"/>
        <end position="656"/>
    </location>
</feature>
<name>A0A5C1AM32_9BACT</name>
<evidence type="ECO:0000256" key="1">
    <source>
        <dbReference type="SAM" id="MobiDB-lite"/>
    </source>
</evidence>
<dbReference type="KEGG" id="lrs:PX52LOC_05250"/>
<sequence>MTTLSNDPGELERHFRRRAPNLRFVSERMLNRVLAAMVKAGVRVPLTAYAPVWVDRDAARGFGVPSELITDADSSLLLVTPPDDRLLHDLDDATVLTVYDRLLNRAEVLRVLGDPAAWPDAELTRRFHTLSEPIRREIRFVLQAERLLPPEPTDAEVCRAFLPLFWELAKNRRTALADYFPLLAAAGPIDESILAGLPQAAVSTAPLPALPTREEVVTPDVDVRAILDHSRNVVRTAIQYYRRPEDRAVGVAILRDGLGNLLADALHWDRERSEHWKAILTAILPHTQGGRWTPAAKALYELQALALDRRDHLSAVAPFEWLRSWGRRSLRQSLDKARDVILLRHLAKAKKQTERVELSQAVRDELHERLEEERHAAESRIRETLGPVVRAALTRAGLVPDNRVDGIARDKLVGELLDGVCSRGFFRLSDLRDALARNDLKLPDLSGPGELWKGDALLRADKLLGEDLFGIYQRGEVYLRGIQRLSATAFGTPAGRAVTLYLFVPFLGAYLGLEFLQHILHAVLRVAALIDPPPEPHPHHHGPHLVTWWSMLLVGGALLLLVNSPATREIASRVLRAVGTILSATFIVLPQRIWALPPVQAVVRSWVVTVLWQNLALPLLIGGGVFGVAVLYDLSIPRAVFVGGLAFVGSVALLVTPTGRQIYERLAEGVLDTGRYVWASLIPGIVSWIVWLFREIAAAVERLLYTVDEWLRFRDGQSKESLVLKTVLAVVWFPIAYVVRFVFYLLVEPQVNPVKHFPVVTVSHKVIWPMVPQLSGLLGISDWYVAMMVNGVPGIFGFIAWELKENWRLYASNRPENLQPVAVGHHGETVRRLFRPGFHSGTVPKLYRKLRLLHDSATDLPAKVEKVHDELHHLAESLSHLVERELFPLLNEPHLSLGRVTLGCQRVGVELANGTADPLVLAWELEGDAVFADVVRRGWLASIDDARTKTVLMAVAGLNAKAAVPNPVRWEDWVKFWGTTPTATPPIPTPTPPETSPSAEALPKPSPERTG</sequence>
<feature type="transmembrane region" description="Helical" evidence="2">
    <location>
        <begin position="676"/>
        <end position="693"/>
    </location>
</feature>
<dbReference type="EMBL" id="CP042425">
    <property type="protein sequence ID" value="QEL18234.1"/>
    <property type="molecule type" value="Genomic_DNA"/>
</dbReference>
<feature type="compositionally biased region" description="Pro residues" evidence="1">
    <location>
        <begin position="983"/>
        <end position="995"/>
    </location>
</feature>
<gene>
    <name evidence="3" type="ORF">PX52LOC_05250</name>
</gene>
<feature type="transmembrane region" description="Helical" evidence="2">
    <location>
        <begin position="783"/>
        <end position="801"/>
    </location>
</feature>
<keyword evidence="2" id="KW-0812">Transmembrane</keyword>
<organism evidence="3 4">
    <name type="scientific">Limnoglobus roseus</name>
    <dbReference type="NCBI Taxonomy" id="2598579"/>
    <lineage>
        <taxon>Bacteria</taxon>
        <taxon>Pseudomonadati</taxon>
        <taxon>Planctomycetota</taxon>
        <taxon>Planctomycetia</taxon>
        <taxon>Gemmatales</taxon>
        <taxon>Gemmataceae</taxon>
        <taxon>Limnoglobus</taxon>
    </lineage>
</organism>
<evidence type="ECO:0000256" key="2">
    <source>
        <dbReference type="SAM" id="Phobius"/>
    </source>
</evidence>
<evidence type="ECO:0000313" key="4">
    <source>
        <dbReference type="Proteomes" id="UP000324974"/>
    </source>
</evidence>
<protein>
    <submittedName>
        <fullName evidence="3">Uncharacterized protein</fullName>
    </submittedName>
</protein>